<comment type="similarity">
    <text evidence="2 11">Belongs to the folylpolyglutamate synthase family.</text>
</comment>
<dbReference type="eggNOG" id="COG0285">
    <property type="taxonomic scope" value="Bacteria"/>
</dbReference>
<evidence type="ECO:0000256" key="3">
    <source>
        <dbReference type="ARBA" id="ARBA00013025"/>
    </source>
</evidence>
<protein>
    <recommendedName>
        <fullName evidence="3">tetrahydrofolate synthase</fullName>
        <ecNumber evidence="3">6.3.2.17</ecNumber>
    </recommendedName>
    <alternativeName>
        <fullName evidence="9">Tetrahydrofolylpolyglutamate synthase</fullName>
    </alternativeName>
</protein>
<dbReference type="EC" id="6.3.2.17" evidence="3"/>
<dbReference type="InterPro" id="IPR018109">
    <property type="entry name" value="Folylpolyglutamate_synth_CS"/>
</dbReference>
<dbReference type="STRING" id="471855.Shel_07720"/>
<dbReference type="PANTHER" id="PTHR11136">
    <property type="entry name" value="FOLYLPOLYGLUTAMATE SYNTHASE-RELATED"/>
    <property type="match status" value="1"/>
</dbReference>
<dbReference type="GO" id="GO:0005524">
    <property type="term" value="F:ATP binding"/>
    <property type="evidence" value="ECO:0007669"/>
    <property type="project" value="UniProtKB-KW"/>
</dbReference>
<dbReference type="InterPro" id="IPR036565">
    <property type="entry name" value="Mur-like_cat_sf"/>
</dbReference>
<evidence type="ECO:0000259" key="13">
    <source>
        <dbReference type="Pfam" id="PF08245"/>
    </source>
</evidence>
<evidence type="ECO:0000313" key="14">
    <source>
        <dbReference type="EMBL" id="ACV21828.1"/>
    </source>
</evidence>
<evidence type="ECO:0000313" key="15">
    <source>
        <dbReference type="Proteomes" id="UP000002026"/>
    </source>
</evidence>
<comment type="catalytic activity">
    <reaction evidence="10">
        <text>(6S)-5,6,7,8-tetrahydrofolyl-(gamma-L-Glu)(n) + L-glutamate + ATP = (6S)-5,6,7,8-tetrahydrofolyl-(gamma-L-Glu)(n+1) + ADP + phosphate + H(+)</text>
        <dbReference type="Rhea" id="RHEA:10580"/>
        <dbReference type="Rhea" id="RHEA-COMP:14738"/>
        <dbReference type="Rhea" id="RHEA-COMP:14740"/>
        <dbReference type="ChEBI" id="CHEBI:15378"/>
        <dbReference type="ChEBI" id="CHEBI:29985"/>
        <dbReference type="ChEBI" id="CHEBI:30616"/>
        <dbReference type="ChEBI" id="CHEBI:43474"/>
        <dbReference type="ChEBI" id="CHEBI:141005"/>
        <dbReference type="ChEBI" id="CHEBI:456216"/>
        <dbReference type="EC" id="6.3.2.17"/>
    </reaction>
</comment>
<evidence type="ECO:0000259" key="12">
    <source>
        <dbReference type="Pfam" id="PF02875"/>
    </source>
</evidence>
<reference evidence="14 15" key="1">
    <citation type="journal article" date="2009" name="Stand. Genomic Sci.">
        <title>Complete genome sequence of Slackia heliotrinireducens type strain (RHS 1).</title>
        <authorList>
            <person name="Pukall R."/>
            <person name="Lapidus A."/>
            <person name="Nolan M."/>
            <person name="Copeland A."/>
            <person name="Glavina Del Rio T."/>
            <person name="Lucas S."/>
            <person name="Chen F."/>
            <person name="Tice H."/>
            <person name="Cheng J.F."/>
            <person name="Chertkov O."/>
            <person name="Bruce D."/>
            <person name="Goodwin L."/>
            <person name="Kuske C."/>
            <person name="Brettin T."/>
            <person name="Detter J.C."/>
            <person name="Han C."/>
            <person name="Pitluck S."/>
            <person name="Pati A."/>
            <person name="Mavrommatis K."/>
            <person name="Ivanova N."/>
            <person name="Ovchinnikova G."/>
            <person name="Chen A."/>
            <person name="Palaniappan K."/>
            <person name="Schneider S."/>
            <person name="Rohde M."/>
            <person name="Chain P."/>
            <person name="D'haeseleer P."/>
            <person name="Goker M."/>
            <person name="Bristow J."/>
            <person name="Eisen J.A."/>
            <person name="Markowitz V."/>
            <person name="Kyrpides N.C."/>
            <person name="Klenk H.P."/>
            <person name="Hugenholtz P."/>
        </authorList>
    </citation>
    <scope>NUCLEOTIDE SEQUENCE [LARGE SCALE GENOMIC DNA]</scope>
    <source>
        <strain evidence="15">ATCC 29202 / DSM 20476 / NCTC 11029 / RHS 1</strain>
    </source>
</reference>
<dbReference type="KEGG" id="shi:Shel_07720"/>
<evidence type="ECO:0000256" key="4">
    <source>
        <dbReference type="ARBA" id="ARBA00022598"/>
    </source>
</evidence>
<accession>C7N4J3</accession>
<dbReference type="RefSeq" id="WP_012797932.1">
    <property type="nucleotide sequence ID" value="NC_013165.1"/>
</dbReference>
<evidence type="ECO:0000256" key="6">
    <source>
        <dbReference type="ARBA" id="ARBA00022741"/>
    </source>
</evidence>
<comment type="cofactor">
    <cofactor evidence="1">
        <name>Mg(2+)</name>
        <dbReference type="ChEBI" id="CHEBI:18420"/>
    </cofactor>
</comment>
<dbReference type="EMBL" id="CP001684">
    <property type="protein sequence ID" value="ACV21828.1"/>
    <property type="molecule type" value="Genomic_DNA"/>
</dbReference>
<evidence type="ECO:0000256" key="1">
    <source>
        <dbReference type="ARBA" id="ARBA00001946"/>
    </source>
</evidence>
<evidence type="ECO:0000256" key="5">
    <source>
        <dbReference type="ARBA" id="ARBA00022723"/>
    </source>
</evidence>
<evidence type="ECO:0000256" key="8">
    <source>
        <dbReference type="ARBA" id="ARBA00022842"/>
    </source>
</evidence>
<keyword evidence="4 11" id="KW-0436">Ligase</keyword>
<feature type="domain" description="Mur ligase central" evidence="13">
    <location>
        <begin position="50"/>
        <end position="266"/>
    </location>
</feature>
<evidence type="ECO:0000256" key="9">
    <source>
        <dbReference type="ARBA" id="ARBA00030592"/>
    </source>
</evidence>
<keyword evidence="5" id="KW-0479">Metal-binding</keyword>
<dbReference type="HOGENOM" id="CLU_015869_1_2_11"/>
<organism evidence="14 15">
    <name type="scientific">Slackia heliotrinireducens (strain ATCC 29202 / DSM 20476 / NCTC 11029 / RHS 1)</name>
    <name type="common">Peptococcus heliotrinreducens</name>
    <dbReference type="NCBI Taxonomy" id="471855"/>
    <lineage>
        <taxon>Bacteria</taxon>
        <taxon>Bacillati</taxon>
        <taxon>Actinomycetota</taxon>
        <taxon>Coriobacteriia</taxon>
        <taxon>Eggerthellales</taxon>
        <taxon>Eggerthellaceae</taxon>
        <taxon>Slackia</taxon>
    </lineage>
</organism>
<proteinExistence type="inferred from homology"/>
<keyword evidence="8" id="KW-0460">Magnesium</keyword>
<dbReference type="Proteomes" id="UP000002026">
    <property type="component" value="Chromosome"/>
</dbReference>
<evidence type="ECO:0000256" key="7">
    <source>
        <dbReference type="ARBA" id="ARBA00022840"/>
    </source>
</evidence>
<evidence type="ECO:0000256" key="2">
    <source>
        <dbReference type="ARBA" id="ARBA00008276"/>
    </source>
</evidence>
<dbReference type="NCBIfam" id="TIGR01499">
    <property type="entry name" value="folC"/>
    <property type="match status" value="1"/>
</dbReference>
<dbReference type="SUPFAM" id="SSF53623">
    <property type="entry name" value="MurD-like peptide ligases, catalytic domain"/>
    <property type="match status" value="1"/>
</dbReference>
<name>C7N4J3_SLAHD</name>
<dbReference type="Gene3D" id="3.90.190.20">
    <property type="entry name" value="Mur ligase, C-terminal domain"/>
    <property type="match status" value="1"/>
</dbReference>
<gene>
    <name evidence="14" type="ordered locus">Shel_07720</name>
</gene>
<dbReference type="GO" id="GO:0008841">
    <property type="term" value="F:dihydrofolate synthase activity"/>
    <property type="evidence" value="ECO:0007669"/>
    <property type="project" value="TreeGrafter"/>
</dbReference>
<dbReference type="PIRSF" id="PIRSF001563">
    <property type="entry name" value="Folylpolyglu_synth"/>
    <property type="match status" value="1"/>
</dbReference>
<keyword evidence="6 11" id="KW-0547">Nucleotide-binding</keyword>
<keyword evidence="15" id="KW-1185">Reference proteome</keyword>
<dbReference type="GO" id="GO:0046872">
    <property type="term" value="F:metal ion binding"/>
    <property type="evidence" value="ECO:0007669"/>
    <property type="project" value="UniProtKB-KW"/>
</dbReference>
<dbReference type="Pfam" id="PF02875">
    <property type="entry name" value="Mur_ligase_C"/>
    <property type="match status" value="1"/>
</dbReference>
<evidence type="ECO:0000256" key="11">
    <source>
        <dbReference type="PIRNR" id="PIRNR001563"/>
    </source>
</evidence>
<feature type="domain" description="Mur ligase C-terminal" evidence="12">
    <location>
        <begin position="293"/>
        <end position="414"/>
    </location>
</feature>
<dbReference type="GO" id="GO:0004326">
    <property type="term" value="F:tetrahydrofolylpolyglutamate synthase activity"/>
    <property type="evidence" value="ECO:0007669"/>
    <property type="project" value="UniProtKB-EC"/>
</dbReference>
<sequence>MTQDIRDDAFDAHAYLNQSSWTQVKLGLERITTLLERLGHPEQAYPVVHIAGTNGKGSTSAFTAGILQAAGFRTGLFTSPYILEFNERIQVNRENIGDADLHDIALAVRQAADGLEEEPTPFELVTAVAFEYFRRAECDIVVLEVGLGGRYDATNVTTPAVCAITPIAMDHVGVLGNTLAEIAGEKAGIIKPGVPVVCYTQKPEAEAVIRAEARAIGAPVMTPRFGRIHARMEGLQQVFSYDGINDVKLRLLGAYQPCNAVMAIEIARTLRNQGFDIADEDIKRGLEETRWPGRFELVATDPVTIVDGGHNEQGAEVLADSLRRYFPDTPVTFVMGVLKDKQYPQMINYVVPLAKRFYCATPPESERALSAEDLAQALREAGAADARPCASIAEAVQTARAQAGPDDVVCCFGSLYSIATIMAALEG</sequence>
<dbReference type="SUPFAM" id="SSF53244">
    <property type="entry name" value="MurD-like peptide ligases, peptide-binding domain"/>
    <property type="match status" value="1"/>
</dbReference>
<dbReference type="AlphaFoldDB" id="C7N4J3"/>
<dbReference type="InterPro" id="IPR004101">
    <property type="entry name" value="Mur_ligase_C"/>
</dbReference>
<dbReference type="GO" id="GO:0005737">
    <property type="term" value="C:cytoplasm"/>
    <property type="evidence" value="ECO:0007669"/>
    <property type="project" value="TreeGrafter"/>
</dbReference>
<dbReference type="FunFam" id="3.40.1190.10:FF:000011">
    <property type="entry name" value="Folylpolyglutamate synthase/dihydrofolate synthase"/>
    <property type="match status" value="1"/>
</dbReference>
<keyword evidence="7 11" id="KW-0067">ATP-binding</keyword>
<dbReference type="PROSITE" id="PS01011">
    <property type="entry name" value="FOLYLPOLYGLU_SYNT_1"/>
    <property type="match status" value="1"/>
</dbReference>
<dbReference type="InterPro" id="IPR036615">
    <property type="entry name" value="Mur_ligase_C_dom_sf"/>
</dbReference>
<dbReference type="Pfam" id="PF08245">
    <property type="entry name" value="Mur_ligase_M"/>
    <property type="match status" value="1"/>
</dbReference>
<dbReference type="PANTHER" id="PTHR11136:SF0">
    <property type="entry name" value="DIHYDROFOLATE SYNTHETASE-RELATED"/>
    <property type="match status" value="1"/>
</dbReference>
<dbReference type="InterPro" id="IPR013221">
    <property type="entry name" value="Mur_ligase_cen"/>
</dbReference>
<dbReference type="Gene3D" id="3.40.1190.10">
    <property type="entry name" value="Mur-like, catalytic domain"/>
    <property type="match status" value="1"/>
</dbReference>
<evidence type="ECO:0000256" key="10">
    <source>
        <dbReference type="ARBA" id="ARBA00047493"/>
    </source>
</evidence>
<dbReference type="InterPro" id="IPR001645">
    <property type="entry name" value="Folylpolyglutamate_synth"/>
</dbReference>